<evidence type="ECO:0000256" key="17">
    <source>
        <dbReference type="ARBA" id="ARBA00024861"/>
    </source>
</evidence>
<dbReference type="InterPro" id="IPR013115">
    <property type="entry name" value="HisG_C"/>
</dbReference>
<comment type="activity regulation">
    <text evidence="18">Feedback inhibited by histidine.</text>
</comment>
<evidence type="ECO:0000256" key="7">
    <source>
        <dbReference type="ARBA" id="ARBA00020998"/>
    </source>
</evidence>
<evidence type="ECO:0000256" key="16">
    <source>
        <dbReference type="ARBA" id="ARBA00023102"/>
    </source>
</evidence>
<evidence type="ECO:0000256" key="8">
    <source>
        <dbReference type="ARBA" id="ARBA00022490"/>
    </source>
</evidence>
<dbReference type="Gene3D" id="3.40.190.10">
    <property type="entry name" value="Periplasmic binding protein-like II"/>
    <property type="match status" value="2"/>
</dbReference>
<dbReference type="FunFam" id="3.30.70.120:FF:000002">
    <property type="entry name" value="ATP phosphoribosyltransferase"/>
    <property type="match status" value="1"/>
</dbReference>
<dbReference type="EC" id="2.4.2.17" evidence="6 18"/>
<keyword evidence="15 18" id="KW-0460">Magnesium</keyword>
<dbReference type="Pfam" id="PF01634">
    <property type="entry name" value="HisG"/>
    <property type="match status" value="1"/>
</dbReference>
<dbReference type="SUPFAM" id="SSF53850">
    <property type="entry name" value="Periplasmic binding protein-like II"/>
    <property type="match status" value="1"/>
</dbReference>
<proteinExistence type="inferred from homology"/>
<dbReference type="Gene3D" id="3.30.70.120">
    <property type="match status" value="1"/>
</dbReference>
<keyword evidence="14 18" id="KW-0067">ATP-binding</keyword>
<comment type="caution">
    <text evidence="21">The sequence shown here is derived from an EMBL/GenBank/DDBJ whole genome shotgun (WGS) entry which is preliminary data.</text>
</comment>
<dbReference type="Proteomes" id="UP000886058">
    <property type="component" value="Unassembled WGS sequence"/>
</dbReference>
<dbReference type="SUPFAM" id="SSF54913">
    <property type="entry name" value="GlnB-like"/>
    <property type="match status" value="1"/>
</dbReference>
<dbReference type="CDD" id="cd13593">
    <property type="entry name" value="PBP2_HisGL3"/>
    <property type="match status" value="1"/>
</dbReference>
<dbReference type="PANTHER" id="PTHR21403">
    <property type="entry name" value="ATP PHOSPHORIBOSYLTRANSFERASE ATP-PRTASE"/>
    <property type="match status" value="1"/>
</dbReference>
<evidence type="ECO:0000313" key="21">
    <source>
        <dbReference type="EMBL" id="HHE32405.1"/>
    </source>
</evidence>
<protein>
    <recommendedName>
        <fullName evidence="7 18">ATP phosphoribosyltransferase</fullName>
        <shortName evidence="18">ATP-PRT</shortName>
        <shortName evidence="18">ATP-PRTase</shortName>
        <ecNumber evidence="6 18">2.4.2.17</ecNumber>
    </recommendedName>
</protein>
<evidence type="ECO:0000259" key="19">
    <source>
        <dbReference type="Pfam" id="PF01634"/>
    </source>
</evidence>
<keyword evidence="11 18" id="KW-0808">Transferase</keyword>
<evidence type="ECO:0000256" key="15">
    <source>
        <dbReference type="ARBA" id="ARBA00022842"/>
    </source>
</evidence>
<name>A0A7C5HJD1_9CHLB</name>
<dbReference type="GO" id="GO:0005737">
    <property type="term" value="C:cytoplasm"/>
    <property type="evidence" value="ECO:0007669"/>
    <property type="project" value="UniProtKB-SubCell"/>
</dbReference>
<feature type="domain" description="Histidine biosynthesis HisG C-terminal" evidence="20">
    <location>
        <begin position="219"/>
        <end position="291"/>
    </location>
</feature>
<evidence type="ECO:0000256" key="4">
    <source>
        <dbReference type="ARBA" id="ARBA00004667"/>
    </source>
</evidence>
<keyword evidence="8 18" id="KW-0963">Cytoplasm</keyword>
<dbReference type="InterPro" id="IPR013820">
    <property type="entry name" value="ATP_PRibTrfase_cat"/>
</dbReference>
<dbReference type="InterPro" id="IPR001348">
    <property type="entry name" value="ATP_PRibTrfase_HisG"/>
</dbReference>
<comment type="subcellular location">
    <subcellularLocation>
        <location evidence="3 18">Cytoplasm</location>
    </subcellularLocation>
</comment>
<evidence type="ECO:0000256" key="1">
    <source>
        <dbReference type="ARBA" id="ARBA00000915"/>
    </source>
</evidence>
<evidence type="ECO:0000256" key="3">
    <source>
        <dbReference type="ARBA" id="ARBA00004496"/>
    </source>
</evidence>
<keyword evidence="9 18" id="KW-0028">Amino-acid biosynthesis</keyword>
<dbReference type="HAMAP" id="MF_00079">
    <property type="entry name" value="HisG_Long"/>
    <property type="match status" value="1"/>
</dbReference>
<dbReference type="GO" id="GO:0000287">
    <property type="term" value="F:magnesium ion binding"/>
    <property type="evidence" value="ECO:0007669"/>
    <property type="project" value="UniProtKB-UniRule"/>
</dbReference>
<evidence type="ECO:0000256" key="18">
    <source>
        <dbReference type="HAMAP-Rule" id="MF_00079"/>
    </source>
</evidence>
<dbReference type="GO" id="GO:0005524">
    <property type="term" value="F:ATP binding"/>
    <property type="evidence" value="ECO:0007669"/>
    <property type="project" value="UniProtKB-KW"/>
</dbReference>
<dbReference type="GO" id="GO:0003879">
    <property type="term" value="F:ATP phosphoribosyltransferase activity"/>
    <property type="evidence" value="ECO:0007669"/>
    <property type="project" value="UniProtKB-UniRule"/>
</dbReference>
<comment type="catalytic activity">
    <reaction evidence="1 18">
        <text>1-(5-phospho-beta-D-ribosyl)-ATP + diphosphate = 5-phospho-alpha-D-ribose 1-diphosphate + ATP</text>
        <dbReference type="Rhea" id="RHEA:18473"/>
        <dbReference type="ChEBI" id="CHEBI:30616"/>
        <dbReference type="ChEBI" id="CHEBI:33019"/>
        <dbReference type="ChEBI" id="CHEBI:58017"/>
        <dbReference type="ChEBI" id="CHEBI:73183"/>
        <dbReference type="EC" id="2.4.2.17"/>
    </reaction>
</comment>
<evidence type="ECO:0000259" key="20">
    <source>
        <dbReference type="Pfam" id="PF08029"/>
    </source>
</evidence>
<gene>
    <name evidence="18" type="primary">hisG</name>
    <name evidence="21" type="ORF">ENL07_07220</name>
</gene>
<evidence type="ECO:0000256" key="11">
    <source>
        <dbReference type="ARBA" id="ARBA00022679"/>
    </source>
</evidence>
<dbReference type="AlphaFoldDB" id="A0A7C5HJD1"/>
<reference evidence="21" key="1">
    <citation type="journal article" date="2020" name="mSystems">
        <title>Genome- and Community-Level Interaction Insights into Carbon Utilization and Element Cycling Functions of Hydrothermarchaeota in Hydrothermal Sediment.</title>
        <authorList>
            <person name="Zhou Z."/>
            <person name="Liu Y."/>
            <person name="Xu W."/>
            <person name="Pan J."/>
            <person name="Luo Z.H."/>
            <person name="Li M."/>
        </authorList>
    </citation>
    <scope>NUCLEOTIDE SEQUENCE [LARGE SCALE GENOMIC DNA]</scope>
    <source>
        <strain evidence="21">HyVt-633</strain>
    </source>
</reference>
<keyword evidence="12 18" id="KW-0479">Metal-binding</keyword>
<evidence type="ECO:0000256" key="9">
    <source>
        <dbReference type="ARBA" id="ARBA00022605"/>
    </source>
</evidence>
<evidence type="ECO:0000256" key="5">
    <source>
        <dbReference type="ARBA" id="ARBA00007955"/>
    </source>
</evidence>
<dbReference type="PANTHER" id="PTHR21403:SF10">
    <property type="entry name" value="ATP PHOSPHORIBOSYLTRANSFERASE"/>
    <property type="match status" value="1"/>
</dbReference>
<dbReference type="Pfam" id="PF08029">
    <property type="entry name" value="HisG_C"/>
    <property type="match status" value="1"/>
</dbReference>
<organism evidence="21">
    <name type="scientific">Chlorobaculum parvum</name>
    <dbReference type="NCBI Taxonomy" id="274539"/>
    <lineage>
        <taxon>Bacteria</taxon>
        <taxon>Pseudomonadati</taxon>
        <taxon>Chlorobiota</taxon>
        <taxon>Chlorobiia</taxon>
        <taxon>Chlorobiales</taxon>
        <taxon>Chlorobiaceae</taxon>
        <taxon>Chlorobaculum</taxon>
    </lineage>
</organism>
<comment type="pathway">
    <text evidence="4 18">Amino-acid biosynthesis; L-histidine biosynthesis; L-histidine from 5-phospho-alpha-D-ribose 1-diphosphate: step 1/9.</text>
</comment>
<dbReference type="InterPro" id="IPR011322">
    <property type="entry name" value="N-reg_PII-like_a/b"/>
</dbReference>
<dbReference type="GO" id="GO:0000105">
    <property type="term" value="P:L-histidine biosynthetic process"/>
    <property type="evidence" value="ECO:0007669"/>
    <property type="project" value="UniProtKB-UniRule"/>
</dbReference>
<evidence type="ECO:0000256" key="13">
    <source>
        <dbReference type="ARBA" id="ARBA00022741"/>
    </source>
</evidence>
<evidence type="ECO:0000256" key="6">
    <source>
        <dbReference type="ARBA" id="ARBA00011946"/>
    </source>
</evidence>
<dbReference type="InterPro" id="IPR020621">
    <property type="entry name" value="ATP-PRT_HisG_long"/>
</dbReference>
<comment type="cofactor">
    <cofactor evidence="2 18">
        <name>Mg(2+)</name>
        <dbReference type="ChEBI" id="CHEBI:18420"/>
    </cofactor>
</comment>
<dbReference type="UniPathway" id="UPA00031">
    <property type="reaction ID" value="UER00006"/>
</dbReference>
<dbReference type="InterPro" id="IPR015867">
    <property type="entry name" value="N-reg_PII/ATP_PRibTrfase_C"/>
</dbReference>
<dbReference type="NCBIfam" id="TIGR00070">
    <property type="entry name" value="hisG"/>
    <property type="match status" value="1"/>
</dbReference>
<comment type="similarity">
    <text evidence="5 18">Belongs to the ATP phosphoribosyltransferase family. Long subfamily.</text>
</comment>
<keyword evidence="13 18" id="KW-0547">Nucleotide-binding</keyword>
<dbReference type="NCBIfam" id="TIGR03455">
    <property type="entry name" value="HisG_C-term"/>
    <property type="match status" value="1"/>
</dbReference>
<evidence type="ECO:0000256" key="14">
    <source>
        <dbReference type="ARBA" id="ARBA00022840"/>
    </source>
</evidence>
<keyword evidence="10 18" id="KW-0328">Glycosyltransferase</keyword>
<evidence type="ECO:0000256" key="2">
    <source>
        <dbReference type="ARBA" id="ARBA00001946"/>
    </source>
</evidence>
<evidence type="ECO:0000256" key="10">
    <source>
        <dbReference type="ARBA" id="ARBA00022676"/>
    </source>
</evidence>
<sequence length="294" mass="32284">MSNSNNVLKLGLPKGSLQDSTLELFANAGFHFSVQSRSYFPSIDDNELEAILIRAQEMARYVSLGAFDAGLTGKDWIIETDADVVEVADLVYSKASMRPVRWVLAVPESSPIQSVKDLEGKHIATEVTNITKKYLAKNGVNASVEFSWGATEVKPPELADAIVEVTETGSSLRANKLRIVETILESNTKLIANKASWEDPWKREKIENMAMLLQGAINAQGKVGLKMNAPKAGLDKLIESIPALRQPTVSDLADKNWVALEVIVAEKVVRHLIPDLKRAGAEGIFEYDINKLID</sequence>
<evidence type="ECO:0000256" key="12">
    <source>
        <dbReference type="ARBA" id="ARBA00022723"/>
    </source>
</evidence>
<feature type="domain" description="ATP phosphoribosyltransferase catalytic" evidence="19">
    <location>
        <begin position="54"/>
        <end position="214"/>
    </location>
</feature>
<accession>A0A7C5HJD1</accession>
<keyword evidence="16 18" id="KW-0368">Histidine biosynthesis</keyword>
<comment type="function">
    <text evidence="17 18">Catalyzes the condensation of ATP and 5-phosphoribose 1-diphosphate to form N'-(5'-phosphoribosyl)-ATP (PR-ATP). Has a crucial role in the pathway because the rate of histidine biosynthesis seems to be controlled primarily by regulation of HisG enzymatic activity.</text>
</comment>
<dbReference type="EMBL" id="DRSQ01000147">
    <property type="protein sequence ID" value="HHE32405.1"/>
    <property type="molecule type" value="Genomic_DNA"/>
</dbReference>